<proteinExistence type="predicted"/>
<comment type="caution">
    <text evidence="2">The sequence shown here is derived from an EMBL/GenBank/DDBJ whole genome shotgun (WGS) entry which is preliminary data.</text>
</comment>
<dbReference type="RefSeq" id="WP_153496677.1">
    <property type="nucleotide sequence ID" value="NZ_CBCRWP010000010.1"/>
</dbReference>
<feature type="transmembrane region" description="Helical" evidence="1">
    <location>
        <begin position="170"/>
        <end position="192"/>
    </location>
</feature>
<feature type="transmembrane region" description="Helical" evidence="1">
    <location>
        <begin position="81"/>
        <end position="100"/>
    </location>
</feature>
<feature type="transmembrane region" description="Helical" evidence="1">
    <location>
        <begin position="143"/>
        <end position="164"/>
    </location>
</feature>
<dbReference type="Proteomes" id="UP000439550">
    <property type="component" value="Unassembled WGS sequence"/>
</dbReference>
<dbReference type="EMBL" id="WITJ01000011">
    <property type="protein sequence ID" value="MQW40012.1"/>
    <property type="molecule type" value="Genomic_DNA"/>
</dbReference>
<keyword evidence="3" id="KW-1185">Reference proteome</keyword>
<evidence type="ECO:0000313" key="3">
    <source>
        <dbReference type="Proteomes" id="UP000439550"/>
    </source>
</evidence>
<accession>A0A7X2D218</accession>
<sequence length="204" mass="23361">MSKLALGSIRFGECLIFTGKLQLYWFLVVFRYFICGGIYPATAAVIHYLIKSYEGNQEAHQLNWKNFLRTAQINFKQSNQVGFLSGFIGVFLYVDLRIALVFTRNIYVTGCLGVLLLLFIGTFLYLIPSIVRYRLTLKDSFRQAFFLLLVNIPNTIVMLIGMGIALVTSFYIPLLVLVPVPLFLLVNSWFAYQGMRKLEKANEK</sequence>
<evidence type="ECO:0000256" key="1">
    <source>
        <dbReference type="SAM" id="Phobius"/>
    </source>
</evidence>
<dbReference type="InterPro" id="IPR006938">
    <property type="entry name" value="DUF624"/>
</dbReference>
<keyword evidence="1" id="KW-1133">Transmembrane helix</keyword>
<feature type="transmembrane region" description="Helical" evidence="1">
    <location>
        <begin position="23"/>
        <end position="50"/>
    </location>
</feature>
<name>A0A7X2D218_9LACT</name>
<evidence type="ECO:0000313" key="2">
    <source>
        <dbReference type="EMBL" id="MQW40012.1"/>
    </source>
</evidence>
<dbReference type="OrthoDB" id="2185447at2"/>
<gene>
    <name evidence="2" type="ORF">GHI93_08735</name>
</gene>
<keyword evidence="1" id="KW-0812">Transmembrane</keyword>
<reference evidence="2 3" key="1">
    <citation type="submission" date="2019-10" db="EMBL/GenBank/DDBJ databases">
        <authorList>
            <person name="Dong K."/>
        </authorList>
    </citation>
    <scope>NUCLEOTIDE SEQUENCE [LARGE SCALE GENOMIC DNA]</scope>
    <source>
        <strain evidence="2 3">DSM 28960</strain>
    </source>
</reference>
<keyword evidence="1" id="KW-0472">Membrane</keyword>
<protein>
    <submittedName>
        <fullName evidence="2">DUF624 domain-containing protein</fullName>
    </submittedName>
</protein>
<dbReference type="Pfam" id="PF04854">
    <property type="entry name" value="DUF624"/>
    <property type="match status" value="1"/>
</dbReference>
<dbReference type="AlphaFoldDB" id="A0A7X2D218"/>
<feature type="transmembrane region" description="Helical" evidence="1">
    <location>
        <begin position="106"/>
        <end position="131"/>
    </location>
</feature>
<organism evidence="2 3">
    <name type="scientific">Lactococcus hircilactis</name>
    <dbReference type="NCBI Taxonomy" id="1494462"/>
    <lineage>
        <taxon>Bacteria</taxon>
        <taxon>Bacillati</taxon>
        <taxon>Bacillota</taxon>
        <taxon>Bacilli</taxon>
        <taxon>Lactobacillales</taxon>
        <taxon>Streptococcaceae</taxon>
        <taxon>Lactococcus</taxon>
    </lineage>
</organism>